<evidence type="ECO:0000313" key="4">
    <source>
        <dbReference type="EMBL" id="KAL3771956.1"/>
    </source>
</evidence>
<sequence length="1000" mass="106419">MKHALSTVLLVVTSLAVLTVAQDFVDVNNPNLAEDDARRYYYCGISFWDAIDKCGTWCPNDDDAECPDGEECFGDTYCKYTADLDAGGVAASTISATTNAVTTNSATTNSATYAVTTNSAATNVASTNSATTYAVTTNSATINAMITTVPTENLTSSSAVNTVAVNPTPQPSQATADSIQPTWQTVAADEGDEDWSLIQEGDSSEEDDDRSQVETTQNLWCGESQFDAIRNCGTGTRCDNGICPDGLKCFMVPTSCGGTESEVGAAAGTTSTVSNADAEEDWSAYIGTSSTAMSTTNSTENEDWSSMVNATTPASSTVSMANSTTESFTNVSTTPTNHPVDYGYSWTDDNATITSPTFAPEDSNTSTSFLTPEIEVSQDNMTDTLFCGYSLEDASTACHQRCRSGSPGECPAGETCFRGVECTSENPRPPPTQKPTIPPTPFVNTSNLCAADYLELTETCWLAIECNSTNECPQNLTCFENIDCFVTSYSASGVPTISPVPSSLTNSSVNISVGTKQNYCALDEINLYANCSVAPTCNDGDPPCPSGLFCFGEHICGSEVSIAPSKYETQAPSQNSSFTHEANSSSPIPNPDSSNSEPQLLCASDMSDLEASCSTAPSCNDGPCPPDSGLYCFPYTCESSVVENPIVPDGKTYYCAQNEAELKESCGMLTQCNNGFPSCNEGYTCFEYECLQSVDLCPLNFVGWQSSLDCLEYYGCEHGVAGDIKACPDGLKFDKMRGECVDGQLDEYCYGAPVPPPTPKPTGPPLSLCPSDVNGWHASLDCKEYYMCQEGETGAIQVCGEGLSFDKVRNKCITESDVNNFCYGPPLEETEPLPVQTESESTQAADLNLNNNPEADGSCSNGYTGWQASSDCSQYYWCDKGIAANKYDCGDGLLFDTIEEVCTFADDVKCGEGNSGNTVTPSPTASPSQPVAIMGTTLPTTTRDKVWSDTASPTILSKNSPADPPWLSVTRKDGENSAITNSIAVCLQLQVFIYLVIQFY</sequence>
<feature type="chain" id="PRO_5044853068" description="Chitin-binding type-2 domain-containing protein" evidence="2">
    <location>
        <begin position="22"/>
        <end position="1000"/>
    </location>
</feature>
<feature type="domain" description="Chitin-binding type-2" evidence="3">
    <location>
        <begin position="694"/>
        <end position="751"/>
    </location>
</feature>
<dbReference type="PROSITE" id="PS50940">
    <property type="entry name" value="CHIT_BIND_II"/>
    <property type="match status" value="3"/>
</dbReference>
<dbReference type="AlphaFoldDB" id="A0ABD3NAB9"/>
<feature type="domain" description="Chitin-binding type-2" evidence="3">
    <location>
        <begin position="856"/>
        <end position="912"/>
    </location>
</feature>
<feature type="domain" description="Chitin-binding type-2" evidence="3">
    <location>
        <begin position="766"/>
        <end position="824"/>
    </location>
</feature>
<dbReference type="InterPro" id="IPR036508">
    <property type="entry name" value="Chitin-bd_dom_sf"/>
</dbReference>
<accession>A0ABD3NAB9</accession>
<evidence type="ECO:0000256" key="1">
    <source>
        <dbReference type="SAM" id="MobiDB-lite"/>
    </source>
</evidence>
<protein>
    <recommendedName>
        <fullName evidence="3">Chitin-binding type-2 domain-containing protein</fullName>
    </recommendedName>
</protein>
<dbReference type="SMART" id="SM00494">
    <property type="entry name" value="ChtBD2"/>
    <property type="match status" value="3"/>
</dbReference>
<keyword evidence="5" id="KW-1185">Reference proteome</keyword>
<gene>
    <name evidence="4" type="ORF">ACHAWO_007233</name>
</gene>
<name>A0ABD3NAB9_9STRA</name>
<keyword evidence="2" id="KW-0732">Signal</keyword>
<evidence type="ECO:0000259" key="3">
    <source>
        <dbReference type="PROSITE" id="PS50940"/>
    </source>
</evidence>
<organism evidence="4 5">
    <name type="scientific">Cyclotella atomus</name>
    <dbReference type="NCBI Taxonomy" id="382360"/>
    <lineage>
        <taxon>Eukaryota</taxon>
        <taxon>Sar</taxon>
        <taxon>Stramenopiles</taxon>
        <taxon>Ochrophyta</taxon>
        <taxon>Bacillariophyta</taxon>
        <taxon>Coscinodiscophyceae</taxon>
        <taxon>Thalassiosirophycidae</taxon>
        <taxon>Stephanodiscales</taxon>
        <taxon>Stephanodiscaceae</taxon>
        <taxon>Cyclotella</taxon>
    </lineage>
</organism>
<evidence type="ECO:0000313" key="5">
    <source>
        <dbReference type="Proteomes" id="UP001530400"/>
    </source>
</evidence>
<feature type="compositionally biased region" description="Low complexity" evidence="1">
    <location>
        <begin position="583"/>
        <end position="596"/>
    </location>
</feature>
<comment type="caution">
    <text evidence="4">The sequence shown here is derived from an EMBL/GenBank/DDBJ whole genome shotgun (WGS) entry which is preliminary data.</text>
</comment>
<evidence type="ECO:0000256" key="2">
    <source>
        <dbReference type="SAM" id="SignalP"/>
    </source>
</evidence>
<proteinExistence type="predicted"/>
<dbReference type="SUPFAM" id="SSF57625">
    <property type="entry name" value="Invertebrate chitin-binding proteins"/>
    <property type="match status" value="3"/>
</dbReference>
<dbReference type="Pfam" id="PF01607">
    <property type="entry name" value="CBM_14"/>
    <property type="match status" value="2"/>
</dbReference>
<reference evidence="4 5" key="1">
    <citation type="submission" date="2024-10" db="EMBL/GenBank/DDBJ databases">
        <title>Updated reference genomes for cyclostephanoid diatoms.</title>
        <authorList>
            <person name="Roberts W.R."/>
            <person name="Alverson A.J."/>
        </authorList>
    </citation>
    <scope>NUCLEOTIDE SEQUENCE [LARGE SCALE GENOMIC DNA]</scope>
    <source>
        <strain evidence="4 5">AJA010-31</strain>
    </source>
</reference>
<feature type="region of interest" description="Disordered" evidence="1">
    <location>
        <begin position="568"/>
        <end position="597"/>
    </location>
</feature>
<feature type="signal peptide" evidence="2">
    <location>
        <begin position="1"/>
        <end position="21"/>
    </location>
</feature>
<dbReference type="InterPro" id="IPR002557">
    <property type="entry name" value="Chitin-bd_dom"/>
</dbReference>
<feature type="compositionally biased region" description="Polar residues" evidence="1">
    <location>
        <begin position="568"/>
        <end position="582"/>
    </location>
</feature>
<dbReference type="EMBL" id="JALLPJ020001277">
    <property type="protein sequence ID" value="KAL3771956.1"/>
    <property type="molecule type" value="Genomic_DNA"/>
</dbReference>
<dbReference type="Gene3D" id="2.170.140.10">
    <property type="entry name" value="Chitin binding domain"/>
    <property type="match status" value="1"/>
</dbReference>
<dbReference type="Proteomes" id="UP001530400">
    <property type="component" value="Unassembled WGS sequence"/>
</dbReference>